<name>A0ABV3ERB4_9ACTN</name>
<organism evidence="2 3">
    <name type="scientific">Streptomyces chilikensis</name>
    <dbReference type="NCBI Taxonomy" id="1194079"/>
    <lineage>
        <taxon>Bacteria</taxon>
        <taxon>Bacillati</taxon>
        <taxon>Actinomycetota</taxon>
        <taxon>Actinomycetes</taxon>
        <taxon>Kitasatosporales</taxon>
        <taxon>Streptomycetaceae</taxon>
        <taxon>Streptomyces</taxon>
    </lineage>
</organism>
<dbReference type="InterPro" id="IPR039422">
    <property type="entry name" value="MarR/SlyA-like"/>
</dbReference>
<feature type="domain" description="HTH marR-type" evidence="1">
    <location>
        <begin position="36"/>
        <end position="171"/>
    </location>
</feature>
<dbReference type="EMBL" id="JBEZNA010000033">
    <property type="protein sequence ID" value="MEU9578714.1"/>
    <property type="molecule type" value="Genomic_DNA"/>
</dbReference>
<accession>A0ABV3ERB4</accession>
<dbReference type="PRINTS" id="PR00598">
    <property type="entry name" value="HTHMARR"/>
</dbReference>
<dbReference type="Proteomes" id="UP001551584">
    <property type="component" value="Unassembled WGS sequence"/>
</dbReference>
<evidence type="ECO:0000313" key="3">
    <source>
        <dbReference type="Proteomes" id="UP001551584"/>
    </source>
</evidence>
<dbReference type="PANTHER" id="PTHR33164:SF104">
    <property type="entry name" value="TRANSCRIPTIONAL REGULATORY PROTEIN"/>
    <property type="match status" value="1"/>
</dbReference>
<dbReference type="SUPFAM" id="SSF46785">
    <property type="entry name" value="Winged helix' DNA-binding domain"/>
    <property type="match status" value="1"/>
</dbReference>
<dbReference type="InterPro" id="IPR019885">
    <property type="entry name" value="Tscrpt_reg_HTH_AsnC-type_CS"/>
</dbReference>
<gene>
    <name evidence="2" type="ORF">AB0D95_15865</name>
</gene>
<protein>
    <submittedName>
        <fullName evidence="2">MarR family transcriptional regulator</fullName>
    </submittedName>
</protein>
<evidence type="ECO:0000259" key="1">
    <source>
        <dbReference type="PROSITE" id="PS50995"/>
    </source>
</evidence>
<evidence type="ECO:0000313" key="2">
    <source>
        <dbReference type="EMBL" id="MEU9578714.1"/>
    </source>
</evidence>
<reference evidence="2 3" key="1">
    <citation type="submission" date="2024-06" db="EMBL/GenBank/DDBJ databases">
        <title>The Natural Products Discovery Center: Release of the First 8490 Sequenced Strains for Exploring Actinobacteria Biosynthetic Diversity.</title>
        <authorList>
            <person name="Kalkreuter E."/>
            <person name="Kautsar S.A."/>
            <person name="Yang D."/>
            <person name="Bader C.D."/>
            <person name="Teijaro C.N."/>
            <person name="Fluegel L."/>
            <person name="Davis C.M."/>
            <person name="Simpson J.R."/>
            <person name="Lauterbach L."/>
            <person name="Steele A.D."/>
            <person name="Gui C."/>
            <person name="Meng S."/>
            <person name="Li G."/>
            <person name="Viehrig K."/>
            <person name="Ye F."/>
            <person name="Su P."/>
            <person name="Kiefer A.F."/>
            <person name="Nichols A."/>
            <person name="Cepeda A.J."/>
            <person name="Yan W."/>
            <person name="Fan B."/>
            <person name="Jiang Y."/>
            <person name="Adhikari A."/>
            <person name="Zheng C.-J."/>
            <person name="Schuster L."/>
            <person name="Cowan T.M."/>
            <person name="Smanski M.J."/>
            <person name="Chevrette M.G."/>
            <person name="De Carvalho L.P.S."/>
            <person name="Shen B."/>
        </authorList>
    </citation>
    <scope>NUCLEOTIDE SEQUENCE [LARGE SCALE GENOMIC DNA]</scope>
    <source>
        <strain evidence="2 3">NPDC048117</strain>
    </source>
</reference>
<dbReference type="PANTHER" id="PTHR33164">
    <property type="entry name" value="TRANSCRIPTIONAL REGULATOR, MARR FAMILY"/>
    <property type="match status" value="1"/>
</dbReference>
<dbReference type="PROSITE" id="PS00519">
    <property type="entry name" value="HTH_ASNC_1"/>
    <property type="match status" value="1"/>
</dbReference>
<comment type="caution">
    <text evidence="2">The sequence shown here is derived from an EMBL/GenBank/DDBJ whole genome shotgun (WGS) entry which is preliminary data.</text>
</comment>
<sequence length="182" mass="20215">MATAETESDDHLGDWADRYVSRRRHHGAGLLLDDEVEVITVRLERVVRHLRRAVRDALAQVGLQNCEYETLHLLMIRDTPGRATPSALAADLGVSGAGMTGRLDALERAGWIRRTPATADRRRVDVVITEAGERVWRRATVVRGRAESRLLGSLPPGERAHLAALLRQLTLRIELPDRPADG</sequence>
<keyword evidence="3" id="KW-1185">Reference proteome</keyword>
<dbReference type="InterPro" id="IPR036390">
    <property type="entry name" value="WH_DNA-bd_sf"/>
</dbReference>
<dbReference type="PROSITE" id="PS50995">
    <property type="entry name" value="HTH_MARR_2"/>
    <property type="match status" value="1"/>
</dbReference>
<dbReference type="InterPro" id="IPR000835">
    <property type="entry name" value="HTH_MarR-typ"/>
</dbReference>
<dbReference type="InterPro" id="IPR036388">
    <property type="entry name" value="WH-like_DNA-bd_sf"/>
</dbReference>
<dbReference type="RefSeq" id="WP_359272967.1">
    <property type="nucleotide sequence ID" value="NZ_JBEZNA010000033.1"/>
</dbReference>
<dbReference type="Pfam" id="PF01047">
    <property type="entry name" value="MarR"/>
    <property type="match status" value="1"/>
</dbReference>
<proteinExistence type="predicted"/>
<dbReference type="SMART" id="SM00347">
    <property type="entry name" value="HTH_MARR"/>
    <property type="match status" value="1"/>
</dbReference>
<dbReference type="Gene3D" id="1.10.10.10">
    <property type="entry name" value="Winged helix-like DNA-binding domain superfamily/Winged helix DNA-binding domain"/>
    <property type="match status" value="1"/>
</dbReference>